<evidence type="ECO:0000313" key="3">
    <source>
        <dbReference type="Proteomes" id="UP000324222"/>
    </source>
</evidence>
<dbReference type="Proteomes" id="UP000324222">
    <property type="component" value="Unassembled WGS sequence"/>
</dbReference>
<keyword evidence="3" id="KW-1185">Reference proteome</keyword>
<dbReference type="AlphaFoldDB" id="A0A5B7DQ64"/>
<evidence type="ECO:0000313" key="2">
    <source>
        <dbReference type="EMBL" id="MPC23239.1"/>
    </source>
</evidence>
<accession>A0A5B7DQ64</accession>
<feature type="transmembrane region" description="Helical" evidence="1">
    <location>
        <begin position="33"/>
        <end position="55"/>
    </location>
</feature>
<comment type="caution">
    <text evidence="2">The sequence shown here is derived from an EMBL/GenBank/DDBJ whole genome shotgun (WGS) entry which is preliminary data.</text>
</comment>
<protein>
    <submittedName>
        <fullName evidence="2">Uncharacterized protein</fullName>
    </submittedName>
</protein>
<organism evidence="2 3">
    <name type="scientific">Portunus trituberculatus</name>
    <name type="common">Swimming crab</name>
    <name type="synonym">Neptunus trituberculatus</name>
    <dbReference type="NCBI Taxonomy" id="210409"/>
    <lineage>
        <taxon>Eukaryota</taxon>
        <taxon>Metazoa</taxon>
        <taxon>Ecdysozoa</taxon>
        <taxon>Arthropoda</taxon>
        <taxon>Crustacea</taxon>
        <taxon>Multicrustacea</taxon>
        <taxon>Malacostraca</taxon>
        <taxon>Eumalacostraca</taxon>
        <taxon>Eucarida</taxon>
        <taxon>Decapoda</taxon>
        <taxon>Pleocyemata</taxon>
        <taxon>Brachyura</taxon>
        <taxon>Eubrachyura</taxon>
        <taxon>Portunoidea</taxon>
        <taxon>Portunidae</taxon>
        <taxon>Portuninae</taxon>
        <taxon>Portunus</taxon>
    </lineage>
</organism>
<proteinExistence type="predicted"/>
<keyword evidence="1" id="KW-0812">Transmembrane</keyword>
<dbReference type="EMBL" id="VSRR010001181">
    <property type="protein sequence ID" value="MPC23239.1"/>
    <property type="molecule type" value="Genomic_DNA"/>
</dbReference>
<gene>
    <name evidence="2" type="ORF">E2C01_016279</name>
</gene>
<keyword evidence="1" id="KW-0472">Membrane</keyword>
<keyword evidence="1" id="KW-1133">Transmembrane helix</keyword>
<name>A0A5B7DQ64_PORTR</name>
<evidence type="ECO:0000256" key="1">
    <source>
        <dbReference type="SAM" id="Phobius"/>
    </source>
</evidence>
<reference evidence="2 3" key="1">
    <citation type="submission" date="2019-05" db="EMBL/GenBank/DDBJ databases">
        <title>Another draft genome of Portunus trituberculatus and its Hox gene families provides insights of decapod evolution.</title>
        <authorList>
            <person name="Jeong J.-H."/>
            <person name="Song I."/>
            <person name="Kim S."/>
            <person name="Choi T."/>
            <person name="Kim D."/>
            <person name="Ryu S."/>
            <person name="Kim W."/>
        </authorList>
    </citation>
    <scope>NUCLEOTIDE SEQUENCE [LARGE SCALE GENOMIC DNA]</scope>
    <source>
        <tissue evidence="2">Muscle</tissue>
    </source>
</reference>
<sequence>MKRKEKKLILNLHSSPAEEAGAWVRSSLRKGGWVVGGLVGAAASVYASQVVWINIQVSASWRMGRTHSVQTLEGKK</sequence>